<proteinExistence type="predicted"/>
<dbReference type="AlphaFoldDB" id="A0A7W8JAU1"/>
<dbReference type="EMBL" id="JACHDZ010000007">
    <property type="protein sequence ID" value="MBB5345863.1"/>
    <property type="molecule type" value="Genomic_DNA"/>
</dbReference>
<dbReference type="Proteomes" id="UP000569092">
    <property type="component" value="Unassembled WGS sequence"/>
</dbReference>
<dbReference type="PANTHER" id="PTHR32305:SF15">
    <property type="entry name" value="PROTEIN RHSA-RELATED"/>
    <property type="match status" value="1"/>
</dbReference>
<evidence type="ECO:0000313" key="1">
    <source>
        <dbReference type="EMBL" id="MBB5345863.1"/>
    </source>
</evidence>
<sequence length="395" mass="41850">MKVDGGSSVYVYDALNRRVRQQTASGTYEYVYDPAGRRTSRWNVAFNSGDEGRIYWDGRQIAFRAYDGTTYFEHQDWMGTERVRTNYTGVVASSYPSLPWGDGFTSPSTPPYSNQDTLQYAQLDHDSESGTEHAQFRQYSSTWGRWMSPDPYDGSYDATNPQSLNRYSYVLNGPLTFTDPSGLRQCNGTPADTDGFCFTSPPSPGGTPLPWYIAEYGGNFCGNINGGGGPCQTSPALAAPNNVSCAGKTTLVNGNIRIQANAAGVITAVGIPLTGASGYQTTTDYGVNFQVQPSTIVGVSLNPNGSLSVGVNNPIFVSSAGSFFGGYVSSLTFSNGAFTQVNGSVSFLGIHGSTSTPSSRLAGILNSNSGLTNAAQLLQSAAQLAQSIVGCKVGG</sequence>
<name>A0A7W8JAU1_9BACT</name>
<dbReference type="Gene3D" id="2.180.10.10">
    <property type="entry name" value="RHS repeat-associated core"/>
    <property type="match status" value="1"/>
</dbReference>
<dbReference type="NCBIfam" id="TIGR01643">
    <property type="entry name" value="YD_repeat_2x"/>
    <property type="match status" value="1"/>
</dbReference>
<organism evidence="1 2">
    <name type="scientific">Tunturiibacter lichenicola</name>
    <dbReference type="NCBI Taxonomy" id="2051959"/>
    <lineage>
        <taxon>Bacteria</taxon>
        <taxon>Pseudomonadati</taxon>
        <taxon>Acidobacteriota</taxon>
        <taxon>Terriglobia</taxon>
        <taxon>Terriglobales</taxon>
        <taxon>Acidobacteriaceae</taxon>
        <taxon>Tunturiibacter</taxon>
    </lineage>
</organism>
<gene>
    <name evidence="1" type="ORF">HDF10_003864</name>
</gene>
<dbReference type="NCBIfam" id="TIGR03696">
    <property type="entry name" value="Rhs_assc_core"/>
    <property type="match status" value="1"/>
</dbReference>
<dbReference type="InterPro" id="IPR050708">
    <property type="entry name" value="T6SS_VgrG/RHS"/>
</dbReference>
<dbReference type="InterPro" id="IPR022385">
    <property type="entry name" value="Rhs_assc_core"/>
</dbReference>
<dbReference type="PANTHER" id="PTHR32305">
    <property type="match status" value="1"/>
</dbReference>
<dbReference type="InterPro" id="IPR006530">
    <property type="entry name" value="YD"/>
</dbReference>
<protein>
    <submittedName>
        <fullName evidence="1">RHS repeat-associated protein</fullName>
    </submittedName>
</protein>
<accession>A0A7W8JAU1</accession>
<evidence type="ECO:0000313" key="2">
    <source>
        <dbReference type="Proteomes" id="UP000569092"/>
    </source>
</evidence>
<reference evidence="1 2" key="1">
    <citation type="submission" date="2020-08" db="EMBL/GenBank/DDBJ databases">
        <title>Genomic Encyclopedia of Type Strains, Phase IV (KMG-V): Genome sequencing to study the core and pangenomes of soil and plant-associated prokaryotes.</title>
        <authorList>
            <person name="Whitman W."/>
        </authorList>
    </citation>
    <scope>NUCLEOTIDE SEQUENCE [LARGE SCALE GENOMIC DNA]</scope>
    <source>
        <strain evidence="1 2">M8US30</strain>
    </source>
</reference>
<comment type="caution">
    <text evidence="1">The sequence shown here is derived from an EMBL/GenBank/DDBJ whole genome shotgun (WGS) entry which is preliminary data.</text>
</comment>